<feature type="signal peptide" evidence="1">
    <location>
        <begin position="1"/>
        <end position="25"/>
    </location>
</feature>
<reference evidence="3 5" key="2">
    <citation type="submission" date="2018-10" db="EMBL/GenBank/DDBJ databases">
        <title>Complete genome sequence of Pseudomonas pelagia strain Kongs-67.</title>
        <authorList>
            <person name="Sinha R.K."/>
            <person name="Krishnan K."/>
        </authorList>
    </citation>
    <scope>NUCLEOTIDE SEQUENCE [LARGE SCALE GENOMIC DNA]</scope>
    <source>
        <strain evidence="3 5">Kongs-67</strain>
    </source>
</reference>
<dbReference type="PROSITE" id="PS51318">
    <property type="entry name" value="TAT"/>
    <property type="match status" value="1"/>
</dbReference>
<dbReference type="EMBL" id="CP033116">
    <property type="protein sequence ID" value="QFY57182.1"/>
    <property type="molecule type" value="Genomic_DNA"/>
</dbReference>
<evidence type="ECO:0008006" key="6">
    <source>
        <dbReference type="Google" id="ProtNLM"/>
    </source>
</evidence>
<evidence type="ECO:0000313" key="3">
    <source>
        <dbReference type="EMBL" id="QFY57182.1"/>
    </source>
</evidence>
<gene>
    <name evidence="2" type="ORF">CO192_02600</name>
    <name evidence="3" type="ORF">EAO82_12915</name>
</gene>
<dbReference type="Proteomes" id="UP000243750">
    <property type="component" value="Unassembled WGS sequence"/>
</dbReference>
<dbReference type="Proteomes" id="UP000344571">
    <property type="component" value="Chromosome"/>
</dbReference>
<keyword evidence="5" id="KW-1185">Reference proteome</keyword>
<sequence length="139" mass="15624">MNRRQFLGFTAATAGVITLAAAGSAAMIFEDSYTYIPALLRELIGDYSMAAEQEQAFIDALARDYGEQKLMAVIGLHRIRNTTGLGIAYTNDKIDQFERRLVTDFLISTDYLRQPKTARPQLSFIGYRIPCNNPFARFT</sequence>
<dbReference type="RefSeq" id="WP_096345055.1">
    <property type="nucleotide sequence ID" value="NZ_CP033116.1"/>
</dbReference>
<evidence type="ECO:0000313" key="4">
    <source>
        <dbReference type="Proteomes" id="UP000243750"/>
    </source>
</evidence>
<name>A0AA91U5C6_9GAMM</name>
<protein>
    <recommendedName>
        <fullName evidence="6">Twin-arginine translocation signal domain-containing protein</fullName>
    </recommendedName>
</protein>
<dbReference type="EMBL" id="NWMT01000048">
    <property type="protein sequence ID" value="PCD01031.1"/>
    <property type="molecule type" value="Genomic_DNA"/>
</dbReference>
<evidence type="ECO:0000313" key="5">
    <source>
        <dbReference type="Proteomes" id="UP000344571"/>
    </source>
</evidence>
<accession>A0AA91U5C6</accession>
<feature type="chain" id="PRO_5041723017" description="Twin-arginine translocation signal domain-containing protein" evidence="1">
    <location>
        <begin position="26"/>
        <end position="139"/>
    </location>
</feature>
<dbReference type="AlphaFoldDB" id="A0AA91U5C6"/>
<dbReference type="InterPro" id="IPR006311">
    <property type="entry name" value="TAT_signal"/>
</dbReference>
<organism evidence="2 4">
    <name type="scientific">Halopseudomonas pelagia</name>
    <dbReference type="NCBI Taxonomy" id="553151"/>
    <lineage>
        <taxon>Bacteria</taxon>
        <taxon>Pseudomonadati</taxon>
        <taxon>Pseudomonadota</taxon>
        <taxon>Gammaproteobacteria</taxon>
        <taxon>Pseudomonadales</taxon>
        <taxon>Pseudomonadaceae</taxon>
        <taxon>Halopseudomonas</taxon>
    </lineage>
</organism>
<keyword evidence="1" id="KW-0732">Signal</keyword>
<evidence type="ECO:0000256" key="1">
    <source>
        <dbReference type="SAM" id="SignalP"/>
    </source>
</evidence>
<evidence type="ECO:0000313" key="2">
    <source>
        <dbReference type="EMBL" id="PCD01031.1"/>
    </source>
</evidence>
<reference evidence="2 4" key="1">
    <citation type="submission" date="2017-09" db="EMBL/GenBank/DDBJ databases">
        <title>Bacterial and phytoplankton interrelationship in Kongsfjorden, an Arctic fjord.</title>
        <authorList>
            <person name="Sinha R."/>
            <person name="Krishnan K."/>
        </authorList>
    </citation>
    <scope>NUCLEOTIDE SEQUENCE [LARGE SCALE GENOMIC DNA]</scope>
    <source>
        <strain evidence="2 4">58</strain>
    </source>
</reference>
<proteinExistence type="predicted"/>